<evidence type="ECO:0000313" key="2">
    <source>
        <dbReference type="Proteomes" id="UP000681720"/>
    </source>
</evidence>
<reference evidence="1" key="1">
    <citation type="submission" date="2021-02" db="EMBL/GenBank/DDBJ databases">
        <authorList>
            <person name="Nowell W R."/>
        </authorList>
    </citation>
    <scope>NUCLEOTIDE SEQUENCE</scope>
</reference>
<feature type="non-terminal residue" evidence="1">
    <location>
        <position position="78"/>
    </location>
</feature>
<accession>A0A8S2TNX1</accession>
<dbReference type="EMBL" id="CAJOBJ010036111">
    <property type="protein sequence ID" value="CAF4300593.1"/>
    <property type="molecule type" value="Genomic_DNA"/>
</dbReference>
<proteinExistence type="predicted"/>
<sequence>MTCCSSHLIVNLGLGTSIRYHRLTSSISSLPLINSFTRASLGYTDSDLLSSMTLSPQLVLAINVELNDNHHVIDLFSI</sequence>
<organism evidence="1 2">
    <name type="scientific">Rotaria magnacalcarata</name>
    <dbReference type="NCBI Taxonomy" id="392030"/>
    <lineage>
        <taxon>Eukaryota</taxon>
        <taxon>Metazoa</taxon>
        <taxon>Spiralia</taxon>
        <taxon>Gnathifera</taxon>
        <taxon>Rotifera</taxon>
        <taxon>Eurotatoria</taxon>
        <taxon>Bdelloidea</taxon>
        <taxon>Philodinida</taxon>
        <taxon>Philodinidae</taxon>
        <taxon>Rotaria</taxon>
    </lineage>
</organism>
<dbReference type="Proteomes" id="UP000681720">
    <property type="component" value="Unassembled WGS sequence"/>
</dbReference>
<name>A0A8S2TNX1_9BILA</name>
<protein>
    <submittedName>
        <fullName evidence="1">Uncharacterized protein</fullName>
    </submittedName>
</protein>
<evidence type="ECO:0000313" key="1">
    <source>
        <dbReference type="EMBL" id="CAF4300593.1"/>
    </source>
</evidence>
<comment type="caution">
    <text evidence="1">The sequence shown here is derived from an EMBL/GenBank/DDBJ whole genome shotgun (WGS) entry which is preliminary data.</text>
</comment>
<gene>
    <name evidence="1" type="ORF">GIL414_LOCUS25827</name>
</gene>
<dbReference type="AlphaFoldDB" id="A0A8S2TNX1"/>